<dbReference type="Proteomes" id="UP000553035">
    <property type="component" value="Unassembled WGS sequence"/>
</dbReference>
<evidence type="ECO:0000313" key="2">
    <source>
        <dbReference type="Proteomes" id="UP000553035"/>
    </source>
</evidence>
<name>A0A7Z0AV22_9PSED</name>
<dbReference type="EMBL" id="JACCAT010000001">
    <property type="protein sequence ID" value="NYH10263.1"/>
    <property type="molecule type" value="Genomic_DNA"/>
</dbReference>
<reference evidence="1 2" key="1">
    <citation type="submission" date="2020-07" db="EMBL/GenBank/DDBJ databases">
        <title>Exploring microbial biodiversity for novel pathways involved in the catabolism of aromatic compounds derived from lignin.</title>
        <authorList>
            <person name="Elkins J."/>
        </authorList>
    </citation>
    <scope>NUCLEOTIDE SEQUENCE [LARGE SCALE GENOMIC DNA]</scope>
    <source>
        <strain evidence="1 2">VanB</strain>
    </source>
</reference>
<gene>
    <name evidence="1" type="ORF">GGI52_003306</name>
</gene>
<accession>A0A7Z0AV22</accession>
<organism evidence="1 2">
    <name type="scientific">Pseudomonas moraviensis</name>
    <dbReference type="NCBI Taxonomy" id="321662"/>
    <lineage>
        <taxon>Bacteria</taxon>
        <taxon>Pseudomonadati</taxon>
        <taxon>Pseudomonadota</taxon>
        <taxon>Gammaproteobacteria</taxon>
        <taxon>Pseudomonadales</taxon>
        <taxon>Pseudomonadaceae</taxon>
        <taxon>Pseudomonas</taxon>
    </lineage>
</organism>
<dbReference type="AlphaFoldDB" id="A0A7Z0AV22"/>
<evidence type="ECO:0000313" key="1">
    <source>
        <dbReference type="EMBL" id="NYH10263.1"/>
    </source>
</evidence>
<comment type="caution">
    <text evidence="1">The sequence shown here is derived from an EMBL/GenBank/DDBJ whole genome shotgun (WGS) entry which is preliminary data.</text>
</comment>
<sequence>MHGYYCAIILAFTGVKKAATGCREPPRAINTAVFPRSR</sequence>
<proteinExistence type="predicted"/>
<protein>
    <submittedName>
        <fullName evidence="1">Uncharacterized protein</fullName>
    </submittedName>
</protein>